<dbReference type="PRINTS" id="PR00125">
    <property type="entry name" value="ATPASEDELTA"/>
</dbReference>
<evidence type="ECO:0000313" key="8">
    <source>
        <dbReference type="EMBL" id="QEC57815.1"/>
    </source>
</evidence>
<dbReference type="RefSeq" id="WP_146790528.1">
    <property type="nucleotide sequence ID" value="NZ_BAABIO010000003.1"/>
</dbReference>
<keyword evidence="6 7" id="KW-0066">ATP synthesis</keyword>
<dbReference type="GO" id="GO:0045259">
    <property type="term" value="C:proton-transporting ATP synthase complex"/>
    <property type="evidence" value="ECO:0007669"/>
    <property type="project" value="UniProtKB-KW"/>
</dbReference>
<evidence type="ECO:0000256" key="1">
    <source>
        <dbReference type="ARBA" id="ARBA00004370"/>
    </source>
</evidence>
<dbReference type="GO" id="GO:0005886">
    <property type="term" value="C:plasma membrane"/>
    <property type="evidence" value="ECO:0007669"/>
    <property type="project" value="UniProtKB-SubCell"/>
</dbReference>
<dbReference type="InterPro" id="IPR026015">
    <property type="entry name" value="ATP_synth_OSCP/delta_N_sf"/>
</dbReference>
<sequence>MLNPRVASRYAKSLLDLAAEKGQLEPVHADMLYLQQLIKGSRDFLGLLRSPVIKADTKIKAINAVTAGKVSPITTVFIELMTSKAREAVLPEIITSFIQQYKEHKGIQTVKLTTAVPVSDALKNEIIAQVKKTGGFDKLELEETVDPNIIGGFVLQAGDKLIDASIAYDLKNISRQFENNDFIYKVR</sequence>
<keyword evidence="5 7" id="KW-0472">Membrane</keyword>
<reference evidence="8 9" key="1">
    <citation type="journal article" date="2015" name="Int. J. Syst. Evol. Microbiol.">
        <title>Flavisolibacter ginsenosidimutans sp. nov., with ginsenoside-converting activity isolated from soil used for cultivating ginseng.</title>
        <authorList>
            <person name="Zhao Y."/>
            <person name="Liu Q."/>
            <person name="Kang M.S."/>
            <person name="Jin F."/>
            <person name="Yu H."/>
            <person name="Im W.T."/>
        </authorList>
    </citation>
    <scope>NUCLEOTIDE SEQUENCE [LARGE SCALE GENOMIC DNA]</scope>
    <source>
        <strain evidence="8 9">Gsoil 636</strain>
    </source>
</reference>
<evidence type="ECO:0000256" key="4">
    <source>
        <dbReference type="ARBA" id="ARBA00023065"/>
    </source>
</evidence>
<keyword evidence="9" id="KW-1185">Reference proteome</keyword>
<comment type="similarity">
    <text evidence="7">Belongs to the ATPase delta chain family.</text>
</comment>
<dbReference type="Gene3D" id="1.10.520.20">
    <property type="entry name" value="N-terminal domain of the delta subunit of the F1F0-ATP synthase"/>
    <property type="match status" value="1"/>
</dbReference>
<dbReference type="SUPFAM" id="SSF47928">
    <property type="entry name" value="N-terminal domain of the delta subunit of the F1F0-ATP synthase"/>
    <property type="match status" value="1"/>
</dbReference>
<dbReference type="AlphaFoldDB" id="A0A5B8UPD2"/>
<evidence type="ECO:0000256" key="3">
    <source>
        <dbReference type="ARBA" id="ARBA00022781"/>
    </source>
</evidence>
<dbReference type="EMBL" id="CP042433">
    <property type="protein sequence ID" value="QEC57815.1"/>
    <property type="molecule type" value="Genomic_DNA"/>
</dbReference>
<protein>
    <recommendedName>
        <fullName evidence="7">ATP synthase subunit delta</fullName>
    </recommendedName>
    <alternativeName>
        <fullName evidence="7">ATP synthase F(1) sector subunit delta</fullName>
    </alternativeName>
    <alternativeName>
        <fullName evidence="7">F-type ATPase subunit delta</fullName>
        <shortName evidence="7">F-ATPase subunit delta</shortName>
    </alternativeName>
</protein>
<dbReference type="KEGG" id="fgg:FSB75_18540"/>
<keyword evidence="4 7" id="KW-0406">Ion transport</keyword>
<comment type="function">
    <text evidence="7">F(1)F(0) ATP synthase produces ATP from ADP in the presence of a proton or sodium gradient. F-type ATPases consist of two structural domains, F(1) containing the extramembraneous catalytic core and F(0) containing the membrane proton channel, linked together by a central stalk and a peripheral stalk. During catalysis, ATP synthesis in the catalytic domain of F(1) is coupled via a rotary mechanism of the central stalk subunits to proton translocation.</text>
</comment>
<dbReference type="NCBIfam" id="TIGR01145">
    <property type="entry name" value="ATP_synt_delta"/>
    <property type="match status" value="1"/>
</dbReference>
<dbReference type="Proteomes" id="UP000321204">
    <property type="component" value="Chromosome"/>
</dbReference>
<evidence type="ECO:0000313" key="9">
    <source>
        <dbReference type="Proteomes" id="UP000321204"/>
    </source>
</evidence>
<keyword evidence="7" id="KW-1003">Cell membrane</keyword>
<evidence type="ECO:0000256" key="5">
    <source>
        <dbReference type="ARBA" id="ARBA00023136"/>
    </source>
</evidence>
<dbReference type="InterPro" id="IPR000711">
    <property type="entry name" value="ATPase_OSCP/dsu"/>
</dbReference>
<keyword evidence="3 7" id="KW-0375">Hydrogen ion transport</keyword>
<dbReference type="PANTHER" id="PTHR11910">
    <property type="entry name" value="ATP SYNTHASE DELTA CHAIN"/>
    <property type="match status" value="1"/>
</dbReference>
<name>A0A5B8UPD2_9BACT</name>
<dbReference type="OrthoDB" id="9802471at2"/>
<dbReference type="HAMAP" id="MF_01416">
    <property type="entry name" value="ATP_synth_delta_bact"/>
    <property type="match status" value="1"/>
</dbReference>
<dbReference type="InterPro" id="IPR020781">
    <property type="entry name" value="ATPase_OSCP/d_CS"/>
</dbReference>
<gene>
    <name evidence="7 8" type="primary">atpH</name>
    <name evidence="8" type="ORF">FSB75_18540</name>
</gene>
<dbReference type="PROSITE" id="PS00389">
    <property type="entry name" value="ATPASE_DELTA"/>
    <property type="match status" value="1"/>
</dbReference>
<evidence type="ECO:0000256" key="2">
    <source>
        <dbReference type="ARBA" id="ARBA00022448"/>
    </source>
</evidence>
<keyword evidence="7" id="KW-0139">CF(1)</keyword>
<comment type="subcellular location">
    <subcellularLocation>
        <location evidence="7">Cell membrane</location>
        <topology evidence="7">Peripheral membrane protein</topology>
    </subcellularLocation>
    <subcellularLocation>
        <location evidence="1">Membrane</location>
    </subcellularLocation>
</comment>
<evidence type="ECO:0000256" key="7">
    <source>
        <dbReference type="HAMAP-Rule" id="MF_01416"/>
    </source>
</evidence>
<proteinExistence type="inferred from homology"/>
<dbReference type="Pfam" id="PF00213">
    <property type="entry name" value="OSCP"/>
    <property type="match status" value="1"/>
</dbReference>
<dbReference type="GO" id="GO:0046933">
    <property type="term" value="F:proton-transporting ATP synthase activity, rotational mechanism"/>
    <property type="evidence" value="ECO:0007669"/>
    <property type="project" value="UniProtKB-UniRule"/>
</dbReference>
<organism evidence="8 9">
    <name type="scientific">Flavisolibacter ginsenosidimutans</name>
    <dbReference type="NCBI Taxonomy" id="661481"/>
    <lineage>
        <taxon>Bacteria</taxon>
        <taxon>Pseudomonadati</taxon>
        <taxon>Bacteroidota</taxon>
        <taxon>Chitinophagia</taxon>
        <taxon>Chitinophagales</taxon>
        <taxon>Chitinophagaceae</taxon>
        <taxon>Flavisolibacter</taxon>
    </lineage>
</organism>
<keyword evidence="2 7" id="KW-0813">Transport</keyword>
<evidence type="ECO:0000256" key="6">
    <source>
        <dbReference type="ARBA" id="ARBA00023310"/>
    </source>
</evidence>
<accession>A0A5B8UPD2</accession>
<comment type="function">
    <text evidence="7">This protein is part of the stalk that links CF(0) to CF(1). It either transmits conformational changes from CF(0) to CF(1) or is implicated in proton conduction.</text>
</comment>